<organism evidence="2 3">
    <name type="scientific">Bifidobacterium pseudolongum</name>
    <dbReference type="NCBI Taxonomy" id="1694"/>
    <lineage>
        <taxon>Bacteria</taxon>
        <taxon>Bacillati</taxon>
        <taxon>Actinomycetota</taxon>
        <taxon>Actinomycetes</taxon>
        <taxon>Bifidobacteriales</taxon>
        <taxon>Bifidobacteriaceae</taxon>
        <taxon>Bifidobacterium</taxon>
    </lineage>
</organism>
<feature type="compositionally biased region" description="Polar residues" evidence="1">
    <location>
        <begin position="177"/>
        <end position="190"/>
    </location>
</feature>
<feature type="region of interest" description="Disordered" evidence="1">
    <location>
        <begin position="158"/>
        <end position="248"/>
    </location>
</feature>
<comment type="caution">
    <text evidence="2">The sequence shown here is derived from an EMBL/GenBank/DDBJ whole genome shotgun (WGS) entry which is preliminary data.</text>
</comment>
<protein>
    <submittedName>
        <fullName evidence="2">Uncharacterized protein</fullName>
    </submittedName>
</protein>
<dbReference type="RefSeq" id="WP_136510888.1">
    <property type="nucleotide sequence ID" value="NZ_SSTF01000003.1"/>
</dbReference>
<dbReference type="Proteomes" id="UP000306798">
    <property type="component" value="Unassembled WGS sequence"/>
</dbReference>
<feature type="compositionally biased region" description="Basic and acidic residues" evidence="1">
    <location>
        <begin position="208"/>
        <end position="229"/>
    </location>
</feature>
<dbReference type="EMBL" id="SSTF01000003">
    <property type="protein sequence ID" value="THG27476.1"/>
    <property type="molecule type" value="Genomic_DNA"/>
</dbReference>
<dbReference type="AlphaFoldDB" id="A0A4S4FEN4"/>
<name>A0A4S4FEN4_9BIFI</name>
<gene>
    <name evidence="2" type="ORF">E5991_01505</name>
</gene>
<feature type="compositionally biased region" description="Basic and acidic residues" evidence="1">
    <location>
        <begin position="239"/>
        <end position="248"/>
    </location>
</feature>
<evidence type="ECO:0000313" key="3">
    <source>
        <dbReference type="Proteomes" id="UP000306798"/>
    </source>
</evidence>
<reference evidence="2 3" key="1">
    <citation type="submission" date="2019-04" db="EMBL/GenBank/DDBJ databases">
        <title>Microbes associate with the intestines of laboratory mice.</title>
        <authorList>
            <person name="Navarre W."/>
            <person name="Wong E."/>
            <person name="Huang K.C."/>
            <person name="Tropini C."/>
            <person name="Ng K."/>
            <person name="Yu B."/>
        </authorList>
    </citation>
    <scope>NUCLEOTIDE SEQUENCE [LARGE SCALE GENOMIC DNA]</scope>
    <source>
        <strain evidence="2 3">NM87_A27A</strain>
    </source>
</reference>
<feature type="compositionally biased region" description="Basic and acidic residues" evidence="1">
    <location>
        <begin position="162"/>
        <end position="176"/>
    </location>
</feature>
<evidence type="ECO:0000313" key="2">
    <source>
        <dbReference type="EMBL" id="THG27476.1"/>
    </source>
</evidence>
<accession>A0A4S4FEN4</accession>
<proteinExistence type="predicted"/>
<evidence type="ECO:0000256" key="1">
    <source>
        <dbReference type="SAM" id="MobiDB-lite"/>
    </source>
</evidence>
<sequence length="288" mass="31963">MREEKIVASNEAMLHGEVDVLWNENSDPNKAIGKLIVTDQRVILTRRVSRIFRKSRTDYYSLLLSRDTKINIISYPKKHLITDSDRGKIQIITNGESCKIEFFDDEQFRILANCIYHLITGKPDDLVPSPKTFSDRVVEAVGGVAGLFFNSLSSPAATQERGVSRDVTHGDGESHNESMSQGTVAPTTATDHLRRQATRPRSATHCSDALEKSGVKTEEVGREARRDTAADSGLQGGRDAARLKRERTDGVRASNRVVVQCRTCGAQCMGVRGRTVRCEYCGNPVQLR</sequence>